<sequence length="181" mass="20049">MPTIGVSIAIPAPYGEELQRLRASFGDPMADSIPTHVTLLPPTEVDGGDMDAIEDHLAKVAVARDPFTMMLRGTGTFRPVSPVVFVQVAEGIAECEQLEHSVRSGPLHRELQFNYHPHVTVAHHIDEASMDRAFAELADYRCTFTVDAFHLYEHGEDLVWRPVRTFGFDGQVEHVDDGGMP</sequence>
<dbReference type="InterPro" id="IPR009097">
    <property type="entry name" value="Cyclic_Pdiesterase"/>
</dbReference>
<keyword evidence="1" id="KW-0436">Ligase</keyword>
<evidence type="ECO:0000313" key="1">
    <source>
        <dbReference type="EMBL" id="TQL59230.1"/>
    </source>
</evidence>
<reference evidence="1 2" key="1">
    <citation type="submission" date="2019-06" db="EMBL/GenBank/DDBJ databases">
        <title>Sequencing the genomes of 1000 actinobacteria strains.</title>
        <authorList>
            <person name="Klenk H.-P."/>
        </authorList>
    </citation>
    <scope>NUCLEOTIDE SEQUENCE [LARGE SCALE GENOMIC DNA]</scope>
    <source>
        <strain evidence="1 2">DSM 18082</strain>
    </source>
</reference>
<accession>A0A542ZGA2</accession>
<gene>
    <name evidence="1" type="ORF">FB474_0578</name>
</gene>
<dbReference type="RefSeq" id="WP_141787281.1">
    <property type="nucleotide sequence ID" value="NZ_BAAAKX010000009.1"/>
</dbReference>
<dbReference type="SUPFAM" id="SSF55144">
    <property type="entry name" value="LigT-like"/>
    <property type="match status" value="1"/>
</dbReference>
<dbReference type="Pfam" id="PF13563">
    <property type="entry name" value="2_5_RNA_ligase2"/>
    <property type="match status" value="1"/>
</dbReference>
<dbReference type="AlphaFoldDB" id="A0A542ZGA2"/>
<organism evidence="1 2">
    <name type="scientific">Oryzihumus leptocrescens</name>
    <dbReference type="NCBI Taxonomy" id="297536"/>
    <lineage>
        <taxon>Bacteria</taxon>
        <taxon>Bacillati</taxon>
        <taxon>Actinomycetota</taxon>
        <taxon>Actinomycetes</taxon>
        <taxon>Micrococcales</taxon>
        <taxon>Intrasporangiaceae</taxon>
        <taxon>Oryzihumus</taxon>
    </lineage>
</organism>
<protein>
    <submittedName>
        <fullName evidence="1">2'-5' RNA ligase</fullName>
    </submittedName>
</protein>
<dbReference type="PANTHER" id="PTHR40037">
    <property type="entry name" value="PHOSPHOESTERASE YJCG-RELATED"/>
    <property type="match status" value="1"/>
</dbReference>
<evidence type="ECO:0000313" key="2">
    <source>
        <dbReference type="Proteomes" id="UP000319514"/>
    </source>
</evidence>
<keyword evidence="2" id="KW-1185">Reference proteome</keyword>
<dbReference type="GO" id="GO:0016874">
    <property type="term" value="F:ligase activity"/>
    <property type="evidence" value="ECO:0007669"/>
    <property type="project" value="UniProtKB-KW"/>
</dbReference>
<dbReference type="OrthoDB" id="358773at2"/>
<dbReference type="PANTHER" id="PTHR40037:SF1">
    <property type="entry name" value="PHOSPHOESTERASE SAOUHSC_00951-RELATED"/>
    <property type="match status" value="1"/>
</dbReference>
<dbReference type="Gene3D" id="3.90.1140.10">
    <property type="entry name" value="Cyclic phosphodiesterase"/>
    <property type="match status" value="1"/>
</dbReference>
<dbReference type="InterPro" id="IPR050580">
    <property type="entry name" value="2H_phosphoesterase_YjcG-like"/>
</dbReference>
<dbReference type="Proteomes" id="UP000319514">
    <property type="component" value="Unassembled WGS sequence"/>
</dbReference>
<proteinExistence type="predicted"/>
<name>A0A542ZGA2_9MICO</name>
<dbReference type="EMBL" id="VFOQ01000001">
    <property type="protein sequence ID" value="TQL59230.1"/>
    <property type="molecule type" value="Genomic_DNA"/>
</dbReference>
<comment type="caution">
    <text evidence="1">The sequence shown here is derived from an EMBL/GenBank/DDBJ whole genome shotgun (WGS) entry which is preliminary data.</text>
</comment>